<evidence type="ECO:0000313" key="2">
    <source>
        <dbReference type="Proteomes" id="UP001165085"/>
    </source>
</evidence>
<dbReference type="EMBL" id="BRXY01000223">
    <property type="protein sequence ID" value="GMH78552.1"/>
    <property type="molecule type" value="Genomic_DNA"/>
</dbReference>
<reference evidence="2" key="1">
    <citation type="journal article" date="2023" name="Commun. Biol.">
        <title>Genome analysis of Parmales, the sister group of diatoms, reveals the evolutionary specialization of diatoms from phago-mixotrophs to photoautotrophs.</title>
        <authorList>
            <person name="Ban H."/>
            <person name="Sato S."/>
            <person name="Yoshikawa S."/>
            <person name="Yamada K."/>
            <person name="Nakamura Y."/>
            <person name="Ichinomiya M."/>
            <person name="Sato N."/>
            <person name="Blanc-Mathieu R."/>
            <person name="Endo H."/>
            <person name="Kuwata A."/>
            <person name="Ogata H."/>
        </authorList>
    </citation>
    <scope>NUCLEOTIDE SEQUENCE [LARGE SCALE GENOMIC DNA]</scope>
    <source>
        <strain evidence="2">NIES 3701</strain>
    </source>
</reference>
<gene>
    <name evidence="1" type="ORF">TrST_g6522</name>
</gene>
<name>A0A9W7AUH5_9STRA</name>
<evidence type="ECO:0000313" key="1">
    <source>
        <dbReference type="EMBL" id="GMH78552.1"/>
    </source>
</evidence>
<organism evidence="1 2">
    <name type="scientific">Triparma strigata</name>
    <dbReference type="NCBI Taxonomy" id="1606541"/>
    <lineage>
        <taxon>Eukaryota</taxon>
        <taxon>Sar</taxon>
        <taxon>Stramenopiles</taxon>
        <taxon>Ochrophyta</taxon>
        <taxon>Bolidophyceae</taxon>
        <taxon>Parmales</taxon>
        <taxon>Triparmaceae</taxon>
        <taxon>Triparma</taxon>
    </lineage>
</organism>
<keyword evidence="2" id="KW-1185">Reference proteome</keyword>
<dbReference type="AlphaFoldDB" id="A0A9W7AUH5"/>
<dbReference type="Proteomes" id="UP001165085">
    <property type="component" value="Unassembled WGS sequence"/>
</dbReference>
<accession>A0A9W7AUH5</accession>
<sequence length="327" mass="37396">MALRVGSNVYKKFKGFGTWKGYIKERISGGKALVKWEKRDRWEAVIFSHPGTEATSYPYGFYPESAFSSPSTPYYKPPLWRNSLAKRRLYMRVSGSTLDSSSHITSSENFYVWGEWTGPAKLYYIEDSKPKKLNVLSEPNCIVEPYADFSRNQFVDLQMSDVDPWIFSVFNYKLCKQANLEFMSKLVSGDVIYFGTGTNDEMVLDTVFVVGEFLDTDDMTEEKYRDYLGGKRLLDVGEETMSKEWKEFCERKSPHTGEYFKQTPTGYKYPVASRIYKGATYDNQVNGMFSYSVANGEVDGGGANNRHAKLVVTDVIEKMVENSLATY</sequence>
<proteinExistence type="predicted"/>
<comment type="caution">
    <text evidence="1">The sequence shown here is derived from an EMBL/GenBank/DDBJ whole genome shotgun (WGS) entry which is preliminary data.</text>
</comment>
<protein>
    <submittedName>
        <fullName evidence="1">Uncharacterized protein</fullName>
    </submittedName>
</protein>